<evidence type="ECO:0000313" key="2">
    <source>
        <dbReference type="EMBL" id="CAF4331272.1"/>
    </source>
</evidence>
<gene>
    <name evidence="1" type="ORF">JYZ213_LOCUS3302</name>
    <name evidence="2" type="ORF">OXD698_LOCUS47707</name>
</gene>
<dbReference type="EMBL" id="CAJOAZ010018946">
    <property type="protein sequence ID" value="CAF4331272.1"/>
    <property type="molecule type" value="Genomic_DNA"/>
</dbReference>
<evidence type="ECO:0000313" key="1">
    <source>
        <dbReference type="EMBL" id="CAF0765294.1"/>
    </source>
</evidence>
<protein>
    <submittedName>
        <fullName evidence="2">Uncharacterized protein</fullName>
    </submittedName>
</protein>
<reference evidence="2" key="1">
    <citation type="submission" date="2021-02" db="EMBL/GenBank/DDBJ databases">
        <authorList>
            <person name="Nowell W R."/>
        </authorList>
    </citation>
    <scope>NUCLEOTIDE SEQUENCE</scope>
</reference>
<accession>A0A820JU47</accession>
<name>A0A820JU47_9BILA</name>
<dbReference type="Proteomes" id="UP000663845">
    <property type="component" value="Unassembled WGS sequence"/>
</dbReference>
<dbReference type="EMBL" id="CAJNOG010000017">
    <property type="protein sequence ID" value="CAF0765294.1"/>
    <property type="molecule type" value="Genomic_DNA"/>
</dbReference>
<evidence type="ECO:0000313" key="3">
    <source>
        <dbReference type="Proteomes" id="UP000663844"/>
    </source>
</evidence>
<comment type="caution">
    <text evidence="2">The sequence shown here is derived from an EMBL/GenBank/DDBJ whole genome shotgun (WGS) entry which is preliminary data.</text>
</comment>
<dbReference type="Proteomes" id="UP000663844">
    <property type="component" value="Unassembled WGS sequence"/>
</dbReference>
<sequence>MVHLAGMPDYSVVLRAVLCSIQRYLDLLMTINNFSKRSYIPLRVSVCPLVLISTNHTHPKIQGLTCCSVEFTSSRK</sequence>
<organism evidence="2 3">
    <name type="scientific">Adineta steineri</name>
    <dbReference type="NCBI Taxonomy" id="433720"/>
    <lineage>
        <taxon>Eukaryota</taxon>
        <taxon>Metazoa</taxon>
        <taxon>Spiralia</taxon>
        <taxon>Gnathifera</taxon>
        <taxon>Rotifera</taxon>
        <taxon>Eurotatoria</taxon>
        <taxon>Bdelloidea</taxon>
        <taxon>Adinetida</taxon>
        <taxon>Adinetidae</taxon>
        <taxon>Adineta</taxon>
    </lineage>
</organism>
<dbReference type="AlphaFoldDB" id="A0A820JU47"/>
<proteinExistence type="predicted"/>